<keyword evidence="1" id="KW-0472">Membrane</keyword>
<dbReference type="Proteomes" id="UP000031802">
    <property type="component" value="Unassembled WGS sequence"/>
</dbReference>
<dbReference type="OrthoDB" id="713185at2"/>
<keyword evidence="3" id="KW-1185">Reference proteome</keyword>
<organism evidence="2 3">
    <name type="scientific">Sphingobacterium deserti</name>
    <dbReference type="NCBI Taxonomy" id="1229276"/>
    <lineage>
        <taxon>Bacteria</taxon>
        <taxon>Pseudomonadati</taxon>
        <taxon>Bacteroidota</taxon>
        <taxon>Sphingobacteriia</taxon>
        <taxon>Sphingobacteriales</taxon>
        <taxon>Sphingobacteriaceae</taxon>
        <taxon>Sphingobacterium</taxon>
    </lineage>
</organism>
<dbReference type="STRING" id="1229276.DI53_0471"/>
<dbReference type="PATRIC" id="fig|1229276.3.peg.491"/>
<dbReference type="RefSeq" id="WP_037494923.1">
    <property type="nucleotide sequence ID" value="NZ_JJMU01000008.1"/>
</dbReference>
<reference evidence="2 3" key="2">
    <citation type="journal article" date="2015" name="PLoS ONE">
        <title>Whole-Genome Optical Mapping and Finished Genome Sequence of Sphingobacterium deserti sp. nov., a New Species Isolated from the Western Desert of China.</title>
        <authorList>
            <person name="Teng C."/>
            <person name="Zhou Z."/>
            <person name="Molnar I."/>
            <person name="Li X."/>
            <person name="Tang R."/>
            <person name="Chen M."/>
            <person name="Wang L."/>
            <person name="Su S."/>
            <person name="Zhang W."/>
            <person name="Lin M."/>
        </authorList>
    </citation>
    <scope>NUCLEOTIDE SEQUENCE [LARGE SCALE GENOMIC DNA]</scope>
    <source>
        <strain evidence="3">ACCC05744</strain>
    </source>
</reference>
<accession>A0A0B8T5C9</accession>
<evidence type="ECO:0000313" key="2">
    <source>
        <dbReference type="EMBL" id="KGE15693.1"/>
    </source>
</evidence>
<dbReference type="EMBL" id="JJMU01000008">
    <property type="protein sequence ID" value="KGE15693.1"/>
    <property type="molecule type" value="Genomic_DNA"/>
</dbReference>
<feature type="transmembrane region" description="Helical" evidence="1">
    <location>
        <begin position="21"/>
        <end position="42"/>
    </location>
</feature>
<keyword evidence="1" id="KW-0812">Transmembrane</keyword>
<name>A0A0B8T5C9_9SPHI</name>
<dbReference type="AlphaFoldDB" id="A0A0B8T5C9"/>
<sequence>MENTAPQRPAKKTDNNANRTEYYVTLTVAIVIGLVGVFIRFVPDVLPALDQFTFMFSLIANLAMVVATIIAFKVVFGILGFGKNRY</sequence>
<evidence type="ECO:0000256" key="1">
    <source>
        <dbReference type="SAM" id="Phobius"/>
    </source>
</evidence>
<comment type="caution">
    <text evidence="2">The sequence shown here is derived from an EMBL/GenBank/DDBJ whole genome shotgun (WGS) entry which is preliminary data.</text>
</comment>
<evidence type="ECO:0000313" key="3">
    <source>
        <dbReference type="Proteomes" id="UP000031802"/>
    </source>
</evidence>
<keyword evidence="1" id="KW-1133">Transmembrane helix</keyword>
<feature type="transmembrane region" description="Helical" evidence="1">
    <location>
        <begin position="54"/>
        <end position="81"/>
    </location>
</feature>
<gene>
    <name evidence="2" type="ORF">DI53_0471</name>
</gene>
<protein>
    <submittedName>
        <fullName evidence="2">Uncharacterized protein</fullName>
    </submittedName>
</protein>
<proteinExistence type="predicted"/>
<reference evidence="3" key="1">
    <citation type="submission" date="2014-04" db="EMBL/GenBank/DDBJ databases">
        <title>Whole-Genome optical mapping and complete genome sequence of Sphingobacterium deserti sp. nov., a new spaces isolated from desert in the west of China.</title>
        <authorList>
            <person name="Teng C."/>
            <person name="Zhou Z."/>
            <person name="Li X."/>
            <person name="Chen M."/>
            <person name="Lin M."/>
            <person name="Wang L."/>
            <person name="Su S."/>
            <person name="Zhang C."/>
            <person name="Zhang W."/>
        </authorList>
    </citation>
    <scope>NUCLEOTIDE SEQUENCE [LARGE SCALE GENOMIC DNA]</scope>
    <source>
        <strain evidence="3">ACCC05744</strain>
    </source>
</reference>